<dbReference type="InterPro" id="IPR045970">
    <property type="entry name" value="DUF5926"/>
</dbReference>
<dbReference type="Proteomes" id="UP000276526">
    <property type="component" value="Unassembled WGS sequence"/>
</dbReference>
<protein>
    <submittedName>
        <fullName evidence="3">Preprotein translocase subunit SecA</fullName>
    </submittedName>
</protein>
<dbReference type="EMBL" id="PQNK01000024">
    <property type="protein sequence ID" value="RRO85482.1"/>
    <property type="molecule type" value="Genomic_DNA"/>
</dbReference>
<evidence type="ECO:0000313" key="3">
    <source>
        <dbReference type="EMBL" id="RRO85482.1"/>
    </source>
</evidence>
<reference evidence="3 4" key="1">
    <citation type="submission" date="2018-01" db="EMBL/GenBank/DDBJ databases">
        <title>Twenty Corynebacterium bovis Genomes.</title>
        <authorList>
            <person name="Gulvik C.A."/>
        </authorList>
    </citation>
    <scope>NUCLEOTIDE SEQUENCE [LARGE SCALE GENOMIC DNA]</scope>
    <source>
        <strain evidence="3 4">F6900</strain>
    </source>
</reference>
<name>A0A3R8PFK3_9CORY</name>
<proteinExistence type="predicted"/>
<feature type="region of interest" description="Disordered" evidence="1">
    <location>
        <begin position="1"/>
        <end position="38"/>
    </location>
</feature>
<gene>
    <name evidence="3" type="ORF">CXF48_10775</name>
</gene>
<feature type="compositionally biased region" description="Basic and acidic residues" evidence="1">
    <location>
        <begin position="26"/>
        <end position="38"/>
    </location>
</feature>
<evidence type="ECO:0000259" key="2">
    <source>
        <dbReference type="Pfam" id="PF19348"/>
    </source>
</evidence>
<comment type="caution">
    <text evidence="3">The sequence shown here is derived from an EMBL/GenBank/DDBJ whole genome shotgun (WGS) entry which is preliminary data.</text>
</comment>
<dbReference type="RefSeq" id="WP_125173111.1">
    <property type="nucleotide sequence ID" value="NZ_JAUKFU010000035.1"/>
</dbReference>
<accession>A0A3R8PFK3</accession>
<organism evidence="3 4">
    <name type="scientific">Corynebacterium bovis</name>
    <dbReference type="NCBI Taxonomy" id="36808"/>
    <lineage>
        <taxon>Bacteria</taxon>
        <taxon>Bacillati</taxon>
        <taxon>Actinomycetota</taxon>
        <taxon>Actinomycetes</taxon>
        <taxon>Mycobacteriales</taxon>
        <taxon>Corynebacteriaceae</taxon>
        <taxon>Corynebacterium</taxon>
    </lineage>
</organism>
<feature type="domain" description="DUF5926" evidence="2">
    <location>
        <begin position="38"/>
        <end position="309"/>
    </location>
</feature>
<evidence type="ECO:0000256" key="1">
    <source>
        <dbReference type="SAM" id="MobiDB-lite"/>
    </source>
</evidence>
<dbReference type="Pfam" id="PF19348">
    <property type="entry name" value="DUF5926"/>
    <property type="match status" value="1"/>
</dbReference>
<sequence>MAKKNRKKEDLPEGMSRRQAKLAARAAERAALEKDPRPYEGYAAETDLVALQEFVPSAHVRVRTTGIDRPVSLCTVLPGAVSALVRAEDEGGEAFVALQTQQRGNNPQRDLAFALSWAASAAPGSTLEVGIADGTEPPVTDLLPQDQELDIEVADDFAWWLPESQRNNPQIAASLEQANASVLPSRRLDVDVPGAVWWIDPGEKAHIRWVRPEAEDELLDALARVAADGGLHLGENTRFAGAFRTHGLLVPVFDLDNTVPHTEFAGPVAELDRRISAALETGRGEAGGQLTAEEHKAKQTIIARQVTIR</sequence>
<evidence type="ECO:0000313" key="4">
    <source>
        <dbReference type="Proteomes" id="UP000276526"/>
    </source>
</evidence>
<dbReference type="AlphaFoldDB" id="A0A3R8PFK3"/>